<dbReference type="RefSeq" id="XP_007510108.1">
    <property type="nucleotide sequence ID" value="XM_007510046.1"/>
</dbReference>
<feature type="region of interest" description="Disordered" evidence="1">
    <location>
        <begin position="91"/>
        <end position="114"/>
    </location>
</feature>
<reference evidence="2 3" key="1">
    <citation type="submission" date="2011-10" db="EMBL/GenBank/DDBJ databases">
        <authorList>
            <person name="Genoscope - CEA"/>
        </authorList>
    </citation>
    <scope>NUCLEOTIDE SEQUENCE [LARGE SCALE GENOMIC DNA]</scope>
    <source>
        <strain evidence="2 3">RCC 1105</strain>
    </source>
</reference>
<dbReference type="EMBL" id="FO082268">
    <property type="protein sequence ID" value="CCO18453.1"/>
    <property type="molecule type" value="Genomic_DNA"/>
</dbReference>
<evidence type="ECO:0000256" key="1">
    <source>
        <dbReference type="SAM" id="MobiDB-lite"/>
    </source>
</evidence>
<dbReference type="KEGG" id="bpg:Bathy11g03770"/>
<keyword evidence="3" id="KW-1185">Reference proteome</keyword>
<evidence type="ECO:0000313" key="3">
    <source>
        <dbReference type="Proteomes" id="UP000198341"/>
    </source>
</evidence>
<feature type="compositionally biased region" description="Low complexity" evidence="1">
    <location>
        <begin position="101"/>
        <end position="114"/>
    </location>
</feature>
<dbReference type="AlphaFoldDB" id="K8FA30"/>
<sequence>MHDEEKFYFSSFVFIKDDDESGVVNISGGEHTKKMMTMTMTMMSPLKALQSQTCRYCSSSSSSFSSSFRAARKLKKMKTCATRQLLRCSGNNEENDERTKTTTNKNSKNKNTITNNDDIRLDIRVTDVQLILGEMSLLWILELISRAVQVSISPDFPGWLAPIESPTPNSIASMISATAWNFTWIGFSAMLGAYELSEDDYPVVEKGPKTPTMKALEKVCLTMLLYAPAQAFGDAFSLHANLLNLAATPPLLIRLPTTFAFIFAFRFYVLCHRGEVNREIEESEFQLLYATLSVSLLATLCGAITQTSNPQFHIELAREIFQIVE</sequence>
<evidence type="ECO:0000313" key="2">
    <source>
        <dbReference type="EMBL" id="CCO18453.1"/>
    </source>
</evidence>
<dbReference type="GeneID" id="19013056"/>
<organism evidence="2 3">
    <name type="scientific">Bathycoccus prasinos</name>
    <dbReference type="NCBI Taxonomy" id="41875"/>
    <lineage>
        <taxon>Eukaryota</taxon>
        <taxon>Viridiplantae</taxon>
        <taxon>Chlorophyta</taxon>
        <taxon>Mamiellophyceae</taxon>
        <taxon>Mamiellales</taxon>
        <taxon>Bathycoccaceae</taxon>
        <taxon>Bathycoccus</taxon>
    </lineage>
</organism>
<proteinExistence type="predicted"/>
<protein>
    <submittedName>
        <fullName evidence="2">Uncharacterized protein</fullName>
    </submittedName>
</protein>
<dbReference type="Proteomes" id="UP000198341">
    <property type="component" value="Chromosome 11"/>
</dbReference>
<gene>
    <name evidence="2" type="ordered locus">Bathy11g03770</name>
</gene>
<dbReference type="OrthoDB" id="541275at2759"/>
<accession>K8FA30</accession>
<name>K8FA30_9CHLO</name>